<dbReference type="Gene3D" id="1.10.10.10">
    <property type="entry name" value="Winged helix-like DNA-binding domain superfamily/Winged helix DNA-binding domain"/>
    <property type="match status" value="1"/>
</dbReference>
<dbReference type="InterPro" id="IPR036390">
    <property type="entry name" value="WH_DNA-bd_sf"/>
</dbReference>
<dbReference type="PANTHER" id="PTHR40706">
    <property type="entry name" value="RIBOFLAVIN KINASE"/>
    <property type="match status" value="1"/>
</dbReference>
<evidence type="ECO:0000256" key="11">
    <source>
        <dbReference type="ARBA" id="ARBA00022741"/>
    </source>
</evidence>
<dbReference type="GO" id="GO:0008531">
    <property type="term" value="F:riboflavin kinase activity"/>
    <property type="evidence" value="ECO:0007669"/>
    <property type="project" value="InterPro"/>
</dbReference>
<comment type="cofactor">
    <cofactor evidence="1">
        <name>Mg(2+)</name>
        <dbReference type="ChEBI" id="CHEBI:18420"/>
    </cofactor>
</comment>
<sequence length="158" mass="17574">MSDLKIQHILTLTQLLSKGARYNFVHITTSSLGKSIKKSQQAASIYLLELENNGFIERLMEGRKISVKITHKGYSELVKLNSVLSSSLGATTYNMELKGSVISGFGEGAYYMSLKGYTKQFKSKINYIPFPGTLNIKLNQQCDSQVVQQLADLEGIMI</sequence>
<keyword evidence="9" id="KW-0808">Transferase</keyword>
<comment type="function">
    <text evidence="2">Catalyzes the CTP-dependent phosphorylation of riboflavin (vitamin B2) to form flavin mononucleotide (FMN).</text>
</comment>
<evidence type="ECO:0000256" key="16">
    <source>
        <dbReference type="ARBA" id="ARBA00033116"/>
    </source>
</evidence>
<evidence type="ECO:0000256" key="1">
    <source>
        <dbReference type="ARBA" id="ARBA00001946"/>
    </source>
</evidence>
<name>A0A382RCU1_9ZZZZ</name>
<evidence type="ECO:0000256" key="5">
    <source>
        <dbReference type="ARBA" id="ARBA00011987"/>
    </source>
</evidence>
<keyword evidence="12" id="KW-0418">Kinase</keyword>
<comment type="catalytic activity">
    <reaction evidence="17">
        <text>riboflavin + CTP = CDP + FMN + H(+)</text>
        <dbReference type="Rhea" id="RHEA:25021"/>
        <dbReference type="ChEBI" id="CHEBI:15378"/>
        <dbReference type="ChEBI" id="CHEBI:37563"/>
        <dbReference type="ChEBI" id="CHEBI:57986"/>
        <dbReference type="ChEBI" id="CHEBI:58069"/>
        <dbReference type="ChEBI" id="CHEBI:58210"/>
        <dbReference type="EC" id="2.7.1.161"/>
    </reaction>
</comment>
<dbReference type="InterPro" id="IPR023465">
    <property type="entry name" value="Riboflavin_kinase_dom_sf"/>
</dbReference>
<dbReference type="Gene3D" id="2.40.30.30">
    <property type="entry name" value="Riboflavin kinase-like"/>
    <property type="match status" value="1"/>
</dbReference>
<evidence type="ECO:0000256" key="17">
    <source>
        <dbReference type="ARBA" id="ARBA00047857"/>
    </source>
</evidence>
<evidence type="ECO:0000256" key="4">
    <source>
        <dbReference type="ARBA" id="ARBA00006428"/>
    </source>
</evidence>
<evidence type="ECO:0000256" key="3">
    <source>
        <dbReference type="ARBA" id="ARBA00005219"/>
    </source>
</evidence>
<evidence type="ECO:0000256" key="2">
    <source>
        <dbReference type="ARBA" id="ARBA00003072"/>
    </source>
</evidence>
<evidence type="ECO:0000256" key="15">
    <source>
        <dbReference type="ARBA" id="ARBA00030544"/>
    </source>
</evidence>
<comment type="pathway">
    <text evidence="3">Cofactor biosynthesis; FMN biosynthesis; FMN from riboflavin (CTP route): step 1/1.</text>
</comment>
<dbReference type="GO" id="GO:0046872">
    <property type="term" value="F:metal ion binding"/>
    <property type="evidence" value="ECO:0007669"/>
    <property type="project" value="UniProtKB-KW"/>
</dbReference>
<dbReference type="EC" id="2.7.1.161" evidence="5"/>
<evidence type="ECO:0000256" key="8">
    <source>
        <dbReference type="ARBA" id="ARBA00022643"/>
    </source>
</evidence>
<proteinExistence type="inferred from homology"/>
<dbReference type="GO" id="GO:0000166">
    <property type="term" value="F:nucleotide binding"/>
    <property type="evidence" value="ECO:0007669"/>
    <property type="project" value="UniProtKB-KW"/>
</dbReference>
<dbReference type="InterPro" id="IPR023602">
    <property type="entry name" value="Riboflavin_kinase_CTP-dep"/>
</dbReference>
<evidence type="ECO:0000256" key="9">
    <source>
        <dbReference type="ARBA" id="ARBA00022679"/>
    </source>
</evidence>
<evidence type="ECO:0000313" key="19">
    <source>
        <dbReference type="EMBL" id="SVC95015.1"/>
    </source>
</evidence>
<dbReference type="PANTHER" id="PTHR40706:SF1">
    <property type="entry name" value="RIBOFLAVIN KINASE"/>
    <property type="match status" value="1"/>
</dbReference>
<evidence type="ECO:0000256" key="12">
    <source>
        <dbReference type="ARBA" id="ARBA00022777"/>
    </source>
</evidence>
<feature type="non-terminal residue" evidence="19">
    <location>
        <position position="1"/>
    </location>
</feature>
<dbReference type="GO" id="GO:0009398">
    <property type="term" value="P:FMN biosynthetic process"/>
    <property type="evidence" value="ECO:0007669"/>
    <property type="project" value="UniProtKB-UniPathway"/>
</dbReference>
<dbReference type="SUPFAM" id="SSF82114">
    <property type="entry name" value="Riboflavin kinase-like"/>
    <property type="match status" value="1"/>
</dbReference>
<evidence type="ECO:0000256" key="6">
    <source>
        <dbReference type="ARBA" id="ARBA00017394"/>
    </source>
</evidence>
<comment type="similarity">
    <text evidence="4">Belongs to the archaeal riboflavin kinase family.</text>
</comment>
<feature type="domain" description="Riboflavin kinase" evidence="18">
    <location>
        <begin position="101"/>
        <end position="158"/>
    </location>
</feature>
<keyword evidence="11" id="KW-0547">Nucleotide-binding</keyword>
<keyword evidence="7" id="KW-0285">Flavoprotein</keyword>
<evidence type="ECO:0000259" key="18">
    <source>
        <dbReference type="Pfam" id="PF01982"/>
    </source>
</evidence>
<dbReference type="UniPathway" id="UPA00276">
    <property type="reaction ID" value="UER00929"/>
</dbReference>
<keyword evidence="13" id="KW-0460">Magnesium</keyword>
<dbReference type="Pfam" id="PF01982">
    <property type="entry name" value="CTP-dep_RFKase"/>
    <property type="match status" value="1"/>
</dbReference>
<reference evidence="19" key="1">
    <citation type="submission" date="2018-05" db="EMBL/GenBank/DDBJ databases">
        <authorList>
            <person name="Lanie J.A."/>
            <person name="Ng W.-L."/>
            <person name="Kazmierczak K.M."/>
            <person name="Andrzejewski T.M."/>
            <person name="Davidsen T.M."/>
            <person name="Wayne K.J."/>
            <person name="Tettelin H."/>
            <person name="Glass J.I."/>
            <person name="Rusch D."/>
            <person name="Podicherti R."/>
            <person name="Tsui H.-C.T."/>
            <person name="Winkler M.E."/>
        </authorList>
    </citation>
    <scope>NUCLEOTIDE SEQUENCE</scope>
</reference>
<dbReference type="InterPro" id="IPR036388">
    <property type="entry name" value="WH-like_DNA-bd_sf"/>
</dbReference>
<dbReference type="InterPro" id="IPR039063">
    <property type="entry name" value="RibK_CTP-dep"/>
</dbReference>
<gene>
    <name evidence="19" type="ORF">METZ01_LOCUS347869</name>
</gene>
<dbReference type="GO" id="GO:0009231">
    <property type="term" value="P:riboflavin biosynthetic process"/>
    <property type="evidence" value="ECO:0007669"/>
    <property type="project" value="InterPro"/>
</dbReference>
<dbReference type="EMBL" id="UINC01120494">
    <property type="protein sequence ID" value="SVC95015.1"/>
    <property type="molecule type" value="Genomic_DNA"/>
</dbReference>
<organism evidence="19">
    <name type="scientific">marine metagenome</name>
    <dbReference type="NCBI Taxonomy" id="408172"/>
    <lineage>
        <taxon>unclassified sequences</taxon>
        <taxon>metagenomes</taxon>
        <taxon>ecological metagenomes</taxon>
    </lineage>
</organism>
<evidence type="ECO:0000256" key="7">
    <source>
        <dbReference type="ARBA" id="ARBA00022630"/>
    </source>
</evidence>
<dbReference type="AlphaFoldDB" id="A0A382RCU1"/>
<evidence type="ECO:0000256" key="13">
    <source>
        <dbReference type="ARBA" id="ARBA00022842"/>
    </source>
</evidence>
<dbReference type="SUPFAM" id="SSF46785">
    <property type="entry name" value="Winged helix' DNA-binding domain"/>
    <property type="match status" value="1"/>
</dbReference>
<evidence type="ECO:0000256" key="14">
    <source>
        <dbReference type="ARBA" id="ARBA00029789"/>
    </source>
</evidence>
<protein>
    <recommendedName>
        <fullName evidence="6">Riboflavin kinase</fullName>
        <ecNumber evidence="5">2.7.1.161</ecNumber>
    </recommendedName>
    <alternativeName>
        <fullName evidence="15">CTP-dependent riboflavin kinase</fullName>
    </alternativeName>
    <alternativeName>
        <fullName evidence="16">CTP:riboflavin 5'-phosphotransferase</fullName>
    </alternativeName>
    <alternativeName>
        <fullName evidence="14">Flavokinase</fullName>
    </alternativeName>
</protein>
<feature type="non-terminal residue" evidence="19">
    <location>
        <position position="158"/>
    </location>
</feature>
<keyword evidence="8" id="KW-0288">FMN</keyword>
<evidence type="ECO:0000256" key="10">
    <source>
        <dbReference type="ARBA" id="ARBA00022723"/>
    </source>
</evidence>
<keyword evidence="10" id="KW-0479">Metal-binding</keyword>
<accession>A0A382RCU1</accession>